<dbReference type="OrthoDB" id="9798761at2"/>
<dbReference type="AlphaFoldDB" id="A0A269TJH4"/>
<dbReference type="EMBL" id="NQNY01000003">
    <property type="protein sequence ID" value="PAK21537.1"/>
    <property type="molecule type" value="Genomic_DNA"/>
</dbReference>
<feature type="domain" description="GmrSD restriction endonucleases C-terminal" evidence="2">
    <location>
        <begin position="431"/>
        <end position="571"/>
    </location>
</feature>
<dbReference type="Proteomes" id="UP000216943">
    <property type="component" value="Unassembled WGS sequence"/>
</dbReference>
<dbReference type="Pfam" id="PF03235">
    <property type="entry name" value="GmrSD_N"/>
    <property type="match status" value="1"/>
</dbReference>
<evidence type="ECO:0000259" key="1">
    <source>
        <dbReference type="Pfam" id="PF03235"/>
    </source>
</evidence>
<dbReference type="InterPro" id="IPR011089">
    <property type="entry name" value="GmrSD_C"/>
</dbReference>
<protein>
    <recommendedName>
        <fullName evidence="5">DUF262 domain-containing protein</fullName>
    </recommendedName>
</protein>
<name>A0A269TJH4_9BACT</name>
<dbReference type="PANTHER" id="PTHR35149">
    <property type="entry name" value="SLL5132 PROTEIN"/>
    <property type="match status" value="1"/>
</dbReference>
<dbReference type="Pfam" id="PF07510">
    <property type="entry name" value="GmrSD_C"/>
    <property type="match status" value="1"/>
</dbReference>
<evidence type="ECO:0008006" key="5">
    <source>
        <dbReference type="Google" id="ProtNLM"/>
    </source>
</evidence>
<dbReference type="PANTHER" id="PTHR35149:SF2">
    <property type="entry name" value="DUF262 DOMAIN-CONTAINING PROTEIN"/>
    <property type="match status" value="1"/>
</dbReference>
<accession>A0A269TJH4</accession>
<evidence type="ECO:0000259" key="2">
    <source>
        <dbReference type="Pfam" id="PF07510"/>
    </source>
</evidence>
<evidence type="ECO:0000313" key="3">
    <source>
        <dbReference type="EMBL" id="PAK21537.1"/>
    </source>
</evidence>
<gene>
    <name evidence="3" type="ORF">CJJ23_01120</name>
</gene>
<feature type="domain" description="GmrSD restriction endonucleases N-terminal" evidence="1">
    <location>
        <begin position="10"/>
        <end position="217"/>
    </location>
</feature>
<comment type="caution">
    <text evidence="3">The sequence shown here is derived from an EMBL/GenBank/DDBJ whole genome shotgun (WGS) entry which is preliminary data.</text>
</comment>
<sequence>MNAESRTIMEFIKNVGEQFVIPVFQRKYEWDKKQLEPLMENLKSLIDDESNTKTHYLGTIVYSKSEDGKKLFIVDGQQRLITLFLIIHALYKISGDKNLTSYLLNKIDEYRGDDKTSRLSLYDPDIKAYETLMWREYDQRNTDNQSKIIRNFNYFKNELQTLIEKVGSTTNVLNALKRFVIVNIELEKNKDNEQQIYESINARGRKLSQSDLFRNFIMMDKDKEGQVEIYKKYWEKLDEHFTNNSKEMEKFLRYYLASVNYRYPKQDDELYSELKKYWEKETRFEREKEHYALRKITKYLDLYKQLYYDDKSNILGNMKSKKYNEREQIIEDIRKFQNGNSAPLILYFYDLYHNTKINDDYFYGVLSVINTYQIRRHFNGNHGGDRDAFPLFLEKIKNVVKQRGDDYKNIIDIVTYVLINNNIGTAKAIPNNDQIIGVLKNKSFNVNDENDAKWLLWKIEKMFYKNLNISSLDKWQLEHFAPVKPTEDWKKELNDGFEYMNIIRTIGNLTLLDPEKNTIASNLIWKDKIEKYQSNDDKTLLNITKDLVLSVEKDKKWNKDKIKERSNELIARFLDIYPYVKSKNSYEVNTISDKNNVKNIFRQSLQTSQEKNVQKSVVESYDTNLIKKQTESKSNIVDKKLLIHEDRVIYLKRNNETIIGYLTDEKTQKIIIFRGATIDENTVIEIHKKDDLKDYIMWTKNIWNKLLSENKIENKNGKWEFVEDSFALSVTQATVLINGFSSRGDGWFLWKDKDDETIDNKFRNKKILIMDSKLELKKTILKM</sequence>
<proteinExistence type="predicted"/>
<dbReference type="InterPro" id="IPR004919">
    <property type="entry name" value="GmrSD_N"/>
</dbReference>
<evidence type="ECO:0000313" key="4">
    <source>
        <dbReference type="Proteomes" id="UP000216943"/>
    </source>
</evidence>
<organism evidence="3 4">
    <name type="scientific">Mycoplasmopsis agassizii</name>
    <dbReference type="NCBI Taxonomy" id="33922"/>
    <lineage>
        <taxon>Bacteria</taxon>
        <taxon>Bacillati</taxon>
        <taxon>Mycoplasmatota</taxon>
        <taxon>Mycoplasmoidales</taxon>
        <taxon>Metamycoplasmataceae</taxon>
        <taxon>Mycoplasmopsis</taxon>
    </lineage>
</organism>
<reference evidence="4" key="1">
    <citation type="submission" date="2017-08" db="EMBL/GenBank/DDBJ databases">
        <authorList>
            <person name="Alvarez-Ponce D."/>
            <person name="Weitzman C.L."/>
            <person name="Tillett R.L."/>
            <person name="Sandmeier F.C."/>
            <person name="Tracy C.R."/>
        </authorList>
    </citation>
    <scope>NUCLEOTIDE SEQUENCE [LARGE SCALE GENOMIC DNA]</scope>
    <source>
        <strain evidence="4">723</strain>
    </source>
</reference>
<dbReference type="RefSeq" id="WP_095334553.1">
    <property type="nucleotide sequence ID" value="NZ_NQNY01000003.1"/>
</dbReference>